<protein>
    <submittedName>
        <fullName evidence="4">LytTR family DNA-binding domain-containing protein</fullName>
    </submittedName>
</protein>
<dbReference type="PANTHER" id="PTHR37299:SF1">
    <property type="entry name" value="STAGE 0 SPORULATION PROTEIN A HOMOLOG"/>
    <property type="match status" value="1"/>
</dbReference>
<evidence type="ECO:0000313" key="5">
    <source>
        <dbReference type="Proteomes" id="UP001257277"/>
    </source>
</evidence>
<evidence type="ECO:0000313" key="4">
    <source>
        <dbReference type="EMBL" id="MDT7831780.1"/>
    </source>
</evidence>
<comment type="caution">
    <text evidence="4">The sequence shown here is derived from an EMBL/GenBank/DDBJ whole genome shotgun (WGS) entry which is preliminary data.</text>
</comment>
<dbReference type="RefSeq" id="WP_349241036.1">
    <property type="nucleotide sequence ID" value="NZ_JAVTTO010000002.1"/>
</dbReference>
<accession>A0ABU3LDN6</accession>
<organism evidence="4 5">
    <name type="scientific">Asprobacillus argus</name>
    <dbReference type="NCBI Taxonomy" id="3076534"/>
    <lineage>
        <taxon>Bacteria</taxon>
        <taxon>Pseudomonadati</taxon>
        <taxon>Bacteroidota</taxon>
        <taxon>Flavobacteriia</taxon>
        <taxon>Flavobacteriales</taxon>
        <taxon>Flavobacteriaceae</taxon>
        <taxon>Asprobacillus</taxon>
    </lineage>
</organism>
<dbReference type="Pfam" id="PF00072">
    <property type="entry name" value="Response_reg"/>
    <property type="match status" value="1"/>
</dbReference>
<keyword evidence="1" id="KW-0597">Phosphoprotein</keyword>
<feature type="modified residue" description="4-aspartylphosphate" evidence="1">
    <location>
        <position position="63"/>
    </location>
</feature>
<dbReference type="SMART" id="SM00448">
    <property type="entry name" value="REC"/>
    <property type="match status" value="1"/>
</dbReference>
<dbReference type="Gene3D" id="3.40.50.2300">
    <property type="match status" value="1"/>
</dbReference>
<dbReference type="EMBL" id="JAVTTO010000002">
    <property type="protein sequence ID" value="MDT7831780.1"/>
    <property type="molecule type" value="Genomic_DNA"/>
</dbReference>
<dbReference type="InterPro" id="IPR007492">
    <property type="entry name" value="LytTR_DNA-bd_dom"/>
</dbReference>
<dbReference type="Pfam" id="PF04397">
    <property type="entry name" value="LytTR"/>
    <property type="match status" value="1"/>
</dbReference>
<dbReference type="PROSITE" id="PS50110">
    <property type="entry name" value="RESPONSE_REGULATORY"/>
    <property type="match status" value="1"/>
</dbReference>
<dbReference type="Proteomes" id="UP001257277">
    <property type="component" value="Unassembled WGS sequence"/>
</dbReference>
<proteinExistence type="predicted"/>
<dbReference type="SMART" id="SM00850">
    <property type="entry name" value="LytTR"/>
    <property type="match status" value="1"/>
</dbReference>
<dbReference type="PANTHER" id="PTHR37299">
    <property type="entry name" value="TRANSCRIPTIONAL REGULATOR-RELATED"/>
    <property type="match status" value="1"/>
</dbReference>
<name>A0ABU3LDN6_9FLAO</name>
<dbReference type="GO" id="GO:0003677">
    <property type="term" value="F:DNA binding"/>
    <property type="evidence" value="ECO:0007669"/>
    <property type="project" value="UniProtKB-KW"/>
</dbReference>
<dbReference type="Gene3D" id="2.40.50.1020">
    <property type="entry name" value="LytTr DNA-binding domain"/>
    <property type="match status" value="1"/>
</dbReference>
<dbReference type="PROSITE" id="PS50930">
    <property type="entry name" value="HTH_LYTTR"/>
    <property type="match status" value="1"/>
</dbReference>
<dbReference type="SUPFAM" id="SSF52172">
    <property type="entry name" value="CheY-like"/>
    <property type="match status" value="1"/>
</dbReference>
<dbReference type="InterPro" id="IPR046947">
    <property type="entry name" value="LytR-like"/>
</dbReference>
<evidence type="ECO:0000256" key="1">
    <source>
        <dbReference type="PROSITE-ProRule" id="PRU00169"/>
    </source>
</evidence>
<keyword evidence="5" id="KW-1185">Reference proteome</keyword>
<dbReference type="InterPro" id="IPR011006">
    <property type="entry name" value="CheY-like_superfamily"/>
</dbReference>
<feature type="domain" description="Response regulatory" evidence="2">
    <location>
        <begin position="12"/>
        <end position="123"/>
    </location>
</feature>
<reference evidence="4 5" key="1">
    <citation type="submission" date="2023-09" db="EMBL/GenBank/DDBJ databases">
        <title>Novel taxa isolated from Blanes Bay.</title>
        <authorList>
            <person name="Rey-Velasco X."/>
            <person name="Lucena T."/>
        </authorList>
    </citation>
    <scope>NUCLEOTIDE SEQUENCE [LARGE SCALE GENOMIC DNA]</scope>
    <source>
        <strain evidence="4 5">S356</strain>
    </source>
</reference>
<gene>
    <name evidence="4" type="ORF">RQM59_05275</name>
</gene>
<evidence type="ECO:0000259" key="3">
    <source>
        <dbReference type="PROSITE" id="PS50930"/>
    </source>
</evidence>
<keyword evidence="4" id="KW-0238">DNA-binding</keyword>
<sequence>MIDTHTSNPSVKCIIIDDEPLAIKLIKGHIEQVPGLELVATYQNAVTALDLLKKESIDLIFLDIEMPVLTGIDFVKSLQKPPGIIFTTAYRNYAAESYELNVIDYLIKPITFTRFFKAVNKFFNQHNQAQTISQEPSSVPTPQNYIYVNSNKKHIKIEFDQMLYIESIKDYVRIHTADKSIVTKDKISDFEQKVPSHFLRVHRSFIVNTHKITAFTKQDIEINEREIPIGRNYKSLVLKLLE</sequence>
<feature type="domain" description="HTH LytTR-type" evidence="3">
    <location>
        <begin position="146"/>
        <end position="212"/>
    </location>
</feature>
<evidence type="ECO:0000259" key="2">
    <source>
        <dbReference type="PROSITE" id="PS50110"/>
    </source>
</evidence>
<dbReference type="InterPro" id="IPR001789">
    <property type="entry name" value="Sig_transdc_resp-reg_receiver"/>
</dbReference>